<sequence>MLWAPYLNTCRNNSNTKISKVLTSWLGRGYDALQEDPKIMAMKLTFAKCITSVNGSELIPDGAGVIPLDRGDIKITKEVINTHNDLIASKRLGIEMGVDVPVSKFMGLSGSLNGNLLGMKAEMTEKNTQISVKFMVCLLRSEGAYVRQVGLYAKKGFPICYIKVHLSYVCTRSLFCIKAQLCAFLESRNAKIIGRIR</sequence>
<dbReference type="Proteomes" id="UP000218231">
    <property type="component" value="Unassembled WGS sequence"/>
</dbReference>
<name>A0A2A2LII4_9BILA</name>
<dbReference type="EMBL" id="LIAE01006705">
    <property type="protein sequence ID" value="PAV86043.1"/>
    <property type="molecule type" value="Genomic_DNA"/>
</dbReference>
<organism evidence="1 2">
    <name type="scientific">Diploscapter pachys</name>
    <dbReference type="NCBI Taxonomy" id="2018661"/>
    <lineage>
        <taxon>Eukaryota</taxon>
        <taxon>Metazoa</taxon>
        <taxon>Ecdysozoa</taxon>
        <taxon>Nematoda</taxon>
        <taxon>Chromadorea</taxon>
        <taxon>Rhabditida</taxon>
        <taxon>Rhabditina</taxon>
        <taxon>Rhabditomorpha</taxon>
        <taxon>Rhabditoidea</taxon>
        <taxon>Rhabditidae</taxon>
        <taxon>Diploscapter</taxon>
    </lineage>
</organism>
<dbReference type="AlphaFoldDB" id="A0A2A2LII4"/>
<evidence type="ECO:0000313" key="2">
    <source>
        <dbReference type="Proteomes" id="UP000218231"/>
    </source>
</evidence>
<proteinExistence type="predicted"/>
<evidence type="ECO:0000313" key="1">
    <source>
        <dbReference type="EMBL" id="PAV86043.1"/>
    </source>
</evidence>
<gene>
    <name evidence="1" type="ORF">WR25_07306</name>
</gene>
<protein>
    <submittedName>
        <fullName evidence="1">Uncharacterized protein</fullName>
    </submittedName>
</protein>
<keyword evidence="2" id="KW-1185">Reference proteome</keyword>
<accession>A0A2A2LII4</accession>
<reference evidence="1 2" key="1">
    <citation type="journal article" date="2017" name="Curr. Biol.">
        <title>Genome architecture and evolution of a unichromosomal asexual nematode.</title>
        <authorList>
            <person name="Fradin H."/>
            <person name="Zegar C."/>
            <person name="Gutwein M."/>
            <person name="Lucas J."/>
            <person name="Kovtun M."/>
            <person name="Corcoran D."/>
            <person name="Baugh L.R."/>
            <person name="Kiontke K."/>
            <person name="Gunsalus K."/>
            <person name="Fitch D.H."/>
            <person name="Piano F."/>
        </authorList>
    </citation>
    <scope>NUCLEOTIDE SEQUENCE [LARGE SCALE GENOMIC DNA]</scope>
    <source>
        <strain evidence="1">PF1309</strain>
    </source>
</reference>
<comment type="caution">
    <text evidence="1">The sequence shown here is derived from an EMBL/GenBank/DDBJ whole genome shotgun (WGS) entry which is preliminary data.</text>
</comment>